<gene>
    <name evidence="1" type="ORF">PSH67_05720</name>
</gene>
<dbReference type="Pfam" id="PF06551">
    <property type="entry name" value="DUF1120"/>
    <property type="match status" value="1"/>
</dbReference>
<accession>A0ABY9FXR5</accession>
<dbReference type="RefSeq" id="WP_305389811.1">
    <property type="nucleotide sequence ID" value="NZ_CP117450.1"/>
</dbReference>
<organism evidence="1 2">
    <name type="scientific">Pseudomonas lurida</name>
    <dbReference type="NCBI Taxonomy" id="244566"/>
    <lineage>
        <taxon>Bacteria</taxon>
        <taxon>Pseudomonadati</taxon>
        <taxon>Pseudomonadota</taxon>
        <taxon>Gammaproteobacteria</taxon>
        <taxon>Pseudomonadales</taxon>
        <taxon>Pseudomonadaceae</taxon>
        <taxon>Pseudomonas</taxon>
    </lineage>
</organism>
<dbReference type="EMBL" id="CP117450">
    <property type="protein sequence ID" value="WLH08152.1"/>
    <property type="molecule type" value="Genomic_DNA"/>
</dbReference>
<sequence length="381" mass="40231">MNLDYLLPAIALVLVGIGIGIGPAQAQEECRLDLSEPRLDFGLMNRAVLVTPAPERLLGERRVGVTLTCSQPVAMSLFYRGLAAGAERFRFTDQGSYQLQVQDAVLDGHAVNLGLIAGHGLAPSTHGSSLTWRADHGIVPLHNGQPALGRRFSVQMVANAWAEDGAARVRDAVTWQASGWVDAPASGRSRELQLLARFAPAACTPSLSNGGTVDFGKVSAKALNPDKETHLPDKQLALTVNCDGPTHFALLMQDNRLGSATGGTDETAYGLGLDARAQKIGRYSVNVDPAQASADNLQQLYRTESTTAGAAWSSANANPLPLAGRSYLGFTDSAGSILGPTALQKVSALLTLKTVIAPLQQLDLSSEIRLDGSATLEIIYL</sequence>
<dbReference type="Proteomes" id="UP001236748">
    <property type="component" value="Chromosome"/>
</dbReference>
<keyword evidence="2" id="KW-1185">Reference proteome</keyword>
<dbReference type="InterPro" id="IPR010546">
    <property type="entry name" value="DUF1120"/>
</dbReference>
<protein>
    <submittedName>
        <fullName evidence="1">DUF1120 domain-containing protein</fullName>
    </submittedName>
</protein>
<evidence type="ECO:0000313" key="1">
    <source>
        <dbReference type="EMBL" id="WLH08152.1"/>
    </source>
</evidence>
<name>A0ABY9FXR5_9PSED</name>
<reference evidence="1 2" key="1">
    <citation type="submission" date="2023-02" db="EMBL/GenBank/DDBJ databases">
        <title>Evolution of Hrp T3SS in non-pathogenic Pseudomonas fluorescens.</title>
        <authorList>
            <person name="Liao K."/>
            <person name="Wei H."/>
            <person name="Gu Y."/>
        </authorList>
    </citation>
    <scope>NUCLEOTIDE SEQUENCE [LARGE SCALE GENOMIC DNA]</scope>
    <source>
        <strain evidence="1 2">FP2043</strain>
    </source>
</reference>
<proteinExistence type="predicted"/>
<evidence type="ECO:0000313" key="2">
    <source>
        <dbReference type="Proteomes" id="UP001236748"/>
    </source>
</evidence>